<dbReference type="GO" id="GO:0009060">
    <property type="term" value="P:aerobic respiration"/>
    <property type="evidence" value="ECO:0007669"/>
    <property type="project" value="TreeGrafter"/>
</dbReference>
<evidence type="ECO:0000256" key="11">
    <source>
        <dbReference type="ARBA" id="ARBA00023136"/>
    </source>
</evidence>
<feature type="transmembrane region" description="Helical" evidence="14">
    <location>
        <begin position="177"/>
        <end position="197"/>
    </location>
</feature>
<evidence type="ECO:0000256" key="13">
    <source>
        <dbReference type="RuleBase" id="RU000473"/>
    </source>
</evidence>
<feature type="transmembrane region" description="Helical" evidence="14">
    <location>
        <begin position="145"/>
        <end position="165"/>
    </location>
</feature>
<name>A0A3Q8U9W6_9HYME</name>
<evidence type="ECO:0000256" key="3">
    <source>
        <dbReference type="ARBA" id="ARBA00010535"/>
    </source>
</evidence>
<evidence type="ECO:0000256" key="4">
    <source>
        <dbReference type="ARBA" id="ARBA00021009"/>
    </source>
</evidence>
<keyword evidence="6 12" id="KW-0812">Transmembrane</keyword>
<evidence type="ECO:0000256" key="6">
    <source>
        <dbReference type="ARBA" id="ARBA00022692"/>
    </source>
</evidence>
<evidence type="ECO:0000256" key="10">
    <source>
        <dbReference type="ARBA" id="ARBA00023128"/>
    </source>
</evidence>
<dbReference type="GO" id="GO:0008137">
    <property type="term" value="F:NADH dehydrogenase (ubiquinone) activity"/>
    <property type="evidence" value="ECO:0007669"/>
    <property type="project" value="UniProtKB-EC"/>
</dbReference>
<dbReference type="PROSITE" id="PS00667">
    <property type="entry name" value="COMPLEX1_ND1_1"/>
    <property type="match status" value="1"/>
</dbReference>
<dbReference type="Pfam" id="PF00146">
    <property type="entry name" value="NADHdh"/>
    <property type="match status" value="1"/>
</dbReference>
<dbReference type="PANTHER" id="PTHR11432">
    <property type="entry name" value="NADH DEHYDROGENASE SUBUNIT 1"/>
    <property type="match status" value="1"/>
</dbReference>
<keyword evidence="5" id="KW-0813">Transport</keyword>
<organism evidence="15">
    <name type="scientific">Brachymeria sp. ZJUH_2016006</name>
    <dbReference type="NCBI Taxonomy" id="2491152"/>
    <lineage>
        <taxon>Eukaryota</taxon>
        <taxon>Metazoa</taxon>
        <taxon>Ecdysozoa</taxon>
        <taxon>Arthropoda</taxon>
        <taxon>Hexapoda</taxon>
        <taxon>Insecta</taxon>
        <taxon>Pterygota</taxon>
        <taxon>Neoptera</taxon>
        <taxon>Endopterygota</taxon>
        <taxon>Hymenoptera</taxon>
        <taxon>Apocrita</taxon>
        <taxon>Proctotrupomorpha</taxon>
        <taxon>Chalcidoidea</taxon>
        <taxon>Chalcididae</taxon>
        <taxon>Chalcidinae</taxon>
        <taxon>Brachymeria</taxon>
    </lineage>
</organism>
<accession>A0A3Q8U9W6</accession>
<evidence type="ECO:0000256" key="1">
    <source>
        <dbReference type="ARBA" id="ARBA00003257"/>
    </source>
</evidence>
<dbReference type="GO" id="GO:0003954">
    <property type="term" value="F:NADH dehydrogenase activity"/>
    <property type="evidence" value="ECO:0007669"/>
    <property type="project" value="TreeGrafter"/>
</dbReference>
<evidence type="ECO:0000256" key="12">
    <source>
        <dbReference type="RuleBase" id="RU000471"/>
    </source>
</evidence>
<evidence type="ECO:0000256" key="14">
    <source>
        <dbReference type="SAM" id="Phobius"/>
    </source>
</evidence>
<gene>
    <name evidence="15" type="primary">nad1</name>
</gene>
<dbReference type="InterPro" id="IPR018086">
    <property type="entry name" value="NADH_UbQ_OxRdtase_su1_CS"/>
</dbReference>
<keyword evidence="10 13" id="KW-0496">Mitochondrion</keyword>
<proteinExistence type="inferred from homology"/>
<dbReference type="AlphaFoldDB" id="A0A3Q8U9W6"/>
<comment type="function">
    <text evidence="1">Core subunit of the mitochondrial membrane respiratory chain NADH dehydrogenase (Complex I) that is believed to belong to the minimal assembly required for catalysis. Complex I functions in the transfer of electrons from NADH to the respiratory chain. The immediate electron acceptor for the enzyme is believed to be ubiquinone.</text>
</comment>
<feature type="transmembrane region" description="Helical" evidence="14">
    <location>
        <begin position="74"/>
        <end position="94"/>
    </location>
</feature>
<keyword evidence="8 14" id="KW-1133">Transmembrane helix</keyword>
<comment type="subcellular location">
    <subcellularLocation>
        <location evidence="2 12">Mitochondrion inner membrane</location>
        <topology evidence="2 12">Multi-pass membrane protein</topology>
    </subcellularLocation>
</comment>
<dbReference type="GO" id="GO:0005743">
    <property type="term" value="C:mitochondrial inner membrane"/>
    <property type="evidence" value="ECO:0007669"/>
    <property type="project" value="UniProtKB-SubCell"/>
</dbReference>
<dbReference type="InterPro" id="IPR001694">
    <property type="entry name" value="NADH_UbQ_OxRdtase_su1/FPO"/>
</dbReference>
<evidence type="ECO:0000256" key="8">
    <source>
        <dbReference type="ARBA" id="ARBA00022989"/>
    </source>
</evidence>
<sequence>MLSNYLSMFFIQLNFMVLMLISVAFVTLLERKVLGYIQLRKGPNKVGFLGIFQPFADAIKLFSKEILLIKKSNYYIYLLSPMFSIFLMLMLWMFMLKIYNLIYSEMLMLLILCFMSVSIYFIMFAGWSSNSKYSLIGSYRSIAQVISYEVSMIMIMLFFFILVESFSMKEYLIFQKFFGFFFLSISFSMIFYISLLAEMNRTPFDLAEGESELVSGFNIEYGSGSFAIIFISEYGMILFMSYLYCWMMFNMNLKSIFSYYLYMCFIYLVLWIRGTFPRMRYDKLMELTWKSFLPISLNLIIFVSGLKLLMWMMLMF</sequence>
<feature type="transmembrane region" description="Helical" evidence="14">
    <location>
        <begin position="6"/>
        <end position="26"/>
    </location>
</feature>
<dbReference type="PANTHER" id="PTHR11432:SF3">
    <property type="entry name" value="NADH-UBIQUINONE OXIDOREDUCTASE CHAIN 1"/>
    <property type="match status" value="1"/>
</dbReference>
<comment type="similarity">
    <text evidence="3 12">Belongs to the complex I subunit 1 family.</text>
</comment>
<keyword evidence="9 13" id="KW-0830">Ubiquinone</keyword>
<dbReference type="HAMAP" id="MF_01350">
    <property type="entry name" value="NDH1_NuoH"/>
    <property type="match status" value="1"/>
</dbReference>
<dbReference type="EMBL" id="MG923487">
    <property type="protein sequence ID" value="AZL93139.1"/>
    <property type="molecule type" value="Genomic_DNA"/>
</dbReference>
<feature type="transmembrane region" description="Helical" evidence="14">
    <location>
        <begin position="292"/>
        <end position="314"/>
    </location>
</feature>
<protein>
    <recommendedName>
        <fullName evidence="4 13">NADH-ubiquinone oxidoreductase chain 1</fullName>
        <ecNumber evidence="13">7.1.1.2</ecNumber>
    </recommendedName>
</protein>
<reference evidence="15" key="1">
    <citation type="journal article" date="2018" name="Mol. Phylogenet. Evol.">
        <title>Mitochondrial phylogenomics of the Hymenoptera.</title>
        <authorList>
            <person name="Tang P."/>
            <person name="Zhu J.C."/>
            <person name="Zheng B.Y."/>
            <person name="Wei S.J."/>
            <person name="Sharkey M."/>
            <person name="Chen X.X."/>
            <person name="Vogler A.P."/>
        </authorList>
    </citation>
    <scope>NUCLEOTIDE SEQUENCE</scope>
</reference>
<keyword evidence="7" id="KW-0999">Mitochondrion inner membrane</keyword>
<feature type="transmembrane region" description="Helical" evidence="14">
    <location>
        <begin position="106"/>
        <end position="125"/>
    </location>
</feature>
<evidence type="ECO:0000256" key="2">
    <source>
        <dbReference type="ARBA" id="ARBA00004448"/>
    </source>
</evidence>
<evidence type="ECO:0000256" key="9">
    <source>
        <dbReference type="ARBA" id="ARBA00023075"/>
    </source>
</evidence>
<keyword evidence="12" id="KW-0520">NAD</keyword>
<evidence type="ECO:0000256" key="5">
    <source>
        <dbReference type="ARBA" id="ARBA00022448"/>
    </source>
</evidence>
<feature type="transmembrane region" description="Helical" evidence="14">
    <location>
        <begin position="256"/>
        <end position="272"/>
    </location>
</feature>
<geneLocation type="mitochondrion" evidence="15"/>
<dbReference type="PROSITE" id="PS00668">
    <property type="entry name" value="COMPLEX1_ND1_2"/>
    <property type="match status" value="1"/>
</dbReference>
<evidence type="ECO:0000256" key="7">
    <source>
        <dbReference type="ARBA" id="ARBA00022792"/>
    </source>
</evidence>
<keyword evidence="11 14" id="KW-0472">Membrane</keyword>
<dbReference type="EC" id="7.1.1.2" evidence="13"/>
<evidence type="ECO:0000313" key="15">
    <source>
        <dbReference type="EMBL" id="AZL93139.1"/>
    </source>
</evidence>
<feature type="transmembrane region" description="Helical" evidence="14">
    <location>
        <begin position="221"/>
        <end position="244"/>
    </location>
</feature>
<comment type="catalytic activity">
    <reaction evidence="13">
        <text>a ubiquinone + NADH + 5 H(+)(in) = a ubiquinol + NAD(+) + 4 H(+)(out)</text>
        <dbReference type="Rhea" id="RHEA:29091"/>
        <dbReference type="Rhea" id="RHEA-COMP:9565"/>
        <dbReference type="Rhea" id="RHEA-COMP:9566"/>
        <dbReference type="ChEBI" id="CHEBI:15378"/>
        <dbReference type="ChEBI" id="CHEBI:16389"/>
        <dbReference type="ChEBI" id="CHEBI:17976"/>
        <dbReference type="ChEBI" id="CHEBI:57540"/>
        <dbReference type="ChEBI" id="CHEBI:57945"/>
        <dbReference type="EC" id="7.1.1.2"/>
    </reaction>
</comment>